<sequence length="148" mass="16287">MWTIVHYTRTSVSELVKPCRSISRAGQEVLGTIWRPAHTVNKLTVGGILQVIALRLTLVALQHQPIFSAHYVNGMICRADIKTHSARLTSQEYLAVIIRCVMPGIGVFSTHRVGSSMTSYCAVHGIDTLHKPIYYIFVISTSSSSSSS</sequence>
<organism evidence="1">
    <name type="scientific">Lygus hesperus</name>
    <name type="common">Western plant bug</name>
    <dbReference type="NCBI Taxonomy" id="30085"/>
    <lineage>
        <taxon>Eukaryota</taxon>
        <taxon>Metazoa</taxon>
        <taxon>Ecdysozoa</taxon>
        <taxon>Arthropoda</taxon>
        <taxon>Hexapoda</taxon>
        <taxon>Insecta</taxon>
        <taxon>Pterygota</taxon>
        <taxon>Neoptera</taxon>
        <taxon>Paraneoptera</taxon>
        <taxon>Hemiptera</taxon>
        <taxon>Heteroptera</taxon>
        <taxon>Panheteroptera</taxon>
        <taxon>Cimicomorpha</taxon>
        <taxon>Miridae</taxon>
        <taxon>Mirini</taxon>
        <taxon>Lygus</taxon>
    </lineage>
</organism>
<feature type="non-terminal residue" evidence="1">
    <location>
        <position position="148"/>
    </location>
</feature>
<gene>
    <name evidence="1" type="ORF">g.9008</name>
</gene>
<proteinExistence type="predicted"/>
<name>A0A146L3D1_LYGHE</name>
<dbReference type="EMBL" id="GDHC01016937">
    <property type="protein sequence ID" value="JAQ01692.1"/>
    <property type="molecule type" value="Transcribed_RNA"/>
</dbReference>
<evidence type="ECO:0000313" key="1">
    <source>
        <dbReference type="EMBL" id="JAQ01692.1"/>
    </source>
</evidence>
<protein>
    <submittedName>
        <fullName evidence="1">Uncharacterized protein</fullName>
    </submittedName>
</protein>
<dbReference type="AlphaFoldDB" id="A0A146L3D1"/>
<reference evidence="1" key="1">
    <citation type="journal article" date="2016" name="Gigascience">
        <title>De novo construction of an expanded transcriptome assembly for the western tarnished plant bug, Lygus hesperus.</title>
        <authorList>
            <person name="Tassone E.E."/>
            <person name="Geib S.M."/>
            <person name="Hall B."/>
            <person name="Fabrick J.A."/>
            <person name="Brent C.S."/>
            <person name="Hull J.J."/>
        </authorList>
    </citation>
    <scope>NUCLEOTIDE SEQUENCE</scope>
</reference>
<accession>A0A146L3D1</accession>